<dbReference type="EMBL" id="UZAL01027752">
    <property type="protein sequence ID" value="VDP35339.1"/>
    <property type="molecule type" value="Genomic_DNA"/>
</dbReference>
<reference evidence="1 2" key="1">
    <citation type="submission" date="2018-11" db="EMBL/GenBank/DDBJ databases">
        <authorList>
            <consortium name="Pathogen Informatics"/>
        </authorList>
    </citation>
    <scope>NUCLEOTIDE SEQUENCE [LARGE SCALE GENOMIC DNA]</scope>
    <source>
        <strain>Denwood</strain>
        <strain evidence="2">Zambia</strain>
    </source>
</reference>
<proteinExistence type="predicted"/>
<evidence type="ECO:0000313" key="2">
    <source>
        <dbReference type="Proteomes" id="UP000269396"/>
    </source>
</evidence>
<dbReference type="AlphaFoldDB" id="A0A183NX60"/>
<dbReference type="Proteomes" id="UP000269396">
    <property type="component" value="Unassembled WGS sequence"/>
</dbReference>
<evidence type="ECO:0000313" key="1">
    <source>
        <dbReference type="EMBL" id="VDP35339.1"/>
    </source>
</evidence>
<organism evidence="1 2">
    <name type="scientific">Schistosoma mattheei</name>
    <dbReference type="NCBI Taxonomy" id="31246"/>
    <lineage>
        <taxon>Eukaryota</taxon>
        <taxon>Metazoa</taxon>
        <taxon>Spiralia</taxon>
        <taxon>Lophotrochozoa</taxon>
        <taxon>Platyhelminthes</taxon>
        <taxon>Trematoda</taxon>
        <taxon>Digenea</taxon>
        <taxon>Strigeidida</taxon>
        <taxon>Schistosomatoidea</taxon>
        <taxon>Schistosomatidae</taxon>
        <taxon>Schistosoma</taxon>
    </lineage>
</organism>
<accession>A0A183NX60</accession>
<keyword evidence="2" id="KW-1185">Reference proteome</keyword>
<sequence length="114" mass="12986">MLSKEARKAPIGWESHGYRIIKGFFKTKKEGITRSGIQRFVPTSDKSGDDKDQSHVKLHLIVDKCSGNDLNILMEDVADVASDHHLVFAKMKRMLKKHWITREQALQKLDTAAL</sequence>
<name>A0A183NX60_9TREM</name>
<gene>
    <name evidence="1" type="ORF">SMTD_LOCUS6696</name>
</gene>
<protein>
    <submittedName>
        <fullName evidence="1">Uncharacterized protein</fullName>
    </submittedName>
</protein>